<dbReference type="EMBL" id="PQXM01000004">
    <property type="protein sequence ID" value="TGO80614.1"/>
    <property type="molecule type" value="Genomic_DNA"/>
</dbReference>
<comment type="caution">
    <text evidence="2">The sequence shown here is derived from an EMBL/GenBank/DDBJ whole genome shotgun (WGS) entry which is preliminary data.</text>
</comment>
<name>A0A4Z1K4Z2_9HELO</name>
<proteinExistence type="predicted"/>
<keyword evidence="3" id="KW-1185">Reference proteome</keyword>
<gene>
    <name evidence="2" type="ORF">BELL_0004g00410</name>
</gene>
<accession>A0A4Z1K4Z2</accession>
<evidence type="ECO:0000256" key="1">
    <source>
        <dbReference type="SAM" id="MobiDB-lite"/>
    </source>
</evidence>
<dbReference type="AlphaFoldDB" id="A0A4Z1K4Z2"/>
<organism evidence="2 3">
    <name type="scientific">Botrytis elliptica</name>
    <dbReference type="NCBI Taxonomy" id="278938"/>
    <lineage>
        <taxon>Eukaryota</taxon>
        <taxon>Fungi</taxon>
        <taxon>Dikarya</taxon>
        <taxon>Ascomycota</taxon>
        <taxon>Pezizomycotina</taxon>
        <taxon>Leotiomycetes</taxon>
        <taxon>Helotiales</taxon>
        <taxon>Sclerotiniaceae</taxon>
        <taxon>Botrytis</taxon>
    </lineage>
</organism>
<feature type="region of interest" description="Disordered" evidence="1">
    <location>
        <begin position="120"/>
        <end position="141"/>
    </location>
</feature>
<protein>
    <submittedName>
        <fullName evidence="2">Uncharacterized protein</fullName>
    </submittedName>
</protein>
<reference evidence="2 3" key="1">
    <citation type="submission" date="2017-12" db="EMBL/GenBank/DDBJ databases">
        <title>Comparative genomics of Botrytis spp.</title>
        <authorList>
            <person name="Valero-Jimenez C.A."/>
            <person name="Tapia P."/>
            <person name="Veloso J."/>
            <person name="Silva-Moreno E."/>
            <person name="Staats M."/>
            <person name="Valdes J.H."/>
            <person name="Van Kan J.A.L."/>
        </authorList>
    </citation>
    <scope>NUCLEOTIDE SEQUENCE [LARGE SCALE GENOMIC DNA]</scope>
    <source>
        <strain evidence="2 3">Be9601</strain>
    </source>
</reference>
<evidence type="ECO:0000313" key="2">
    <source>
        <dbReference type="EMBL" id="TGO80614.1"/>
    </source>
</evidence>
<dbReference type="Proteomes" id="UP000297229">
    <property type="component" value="Unassembled WGS sequence"/>
</dbReference>
<evidence type="ECO:0000313" key="3">
    <source>
        <dbReference type="Proteomes" id="UP000297229"/>
    </source>
</evidence>
<sequence length="141" mass="15734">MYPTWFQATFSKIQAGKLKADAGSPLLAGGVLCRSVGSDHVHYLSLGGRIFQTSGTKGRKYRIDLCNNCRRFPGPRQKTERVWEEISERQREAIILLALLIDGIDTHVLKDWLRENGTSGSQLEYPDDGAGGWGRRSEAIL</sequence>